<dbReference type="Proteomes" id="UP000076563">
    <property type="component" value="Unassembled WGS sequence"/>
</dbReference>
<evidence type="ECO:0000313" key="3">
    <source>
        <dbReference type="EMBL" id="KZE77910.1"/>
    </source>
</evidence>
<gene>
    <name evidence="3" type="ORF">AV654_20260</name>
</gene>
<sequence>MKKSLSAILSLAMAFSMFSSVALGADAKKSSADFTDLKDLDAATKAKFDEMIGAGIFDGVKEGTFGLKDKMNRAQFAKVAALVFNLKVDTSLKTSSFSDVKSDDPANGYALPYIEAVKAAGITDGYAPGQFNPAGDVTKEQLATFLIRGLNKDSEGKNKTGVSDKTVSDWAKGYVALALELKLLSNGTDGTFGGTSAATRDLLVTSSYEAKKQFVDTNKPAKASVKEVKAVDYNKVQVTLDRDVDTDKATFVLKKGTAETKYEARDKDVKWSEDKKVATLTLKDGAKIVEDTYSVTIGGLDASSVDVVTKEFKGEVEKLTKIDFVTANDTIAKSKKVRVQIKPTNQYGQLASFTPGSYTVNVPSPDNNASIKKSSDGTKMYVELTTDGPNVYSGSSTVSINIWSNDYRDISATKVFKIGEYPYVAKVELGAVTYTNNKTAIQASGDKAVVKMTQYDQYGGEITVDSGSLDRRIQDPSAQLIPKGNTVVDNNLGQPTVEDDDGDGVKEVIVKTDKKITGSGEYTLQVYGGGSTASATVKVSASKIATKVEFGEFSKKNLANGDKDIYLDLIAYDADGAKLTPDEIVDNVKDKRFNISVNGPLVAGETTDVPLSMLDADKKVVLSGENKGKIHFAKVDGKASGSVWIYIQGIYGGDTNKNKSYSTVDARYPVTIKTIEEAPNKAVAGADVKPKYQLIDNYQEVLKEMPTDKINENGKTVSYDVYATVKANGVSATLTTDNGTVVKDGDVIPMKQFSDKELKIATDSNTAVGGTYEVKFAIRKTTNNGNPSEETSTTKKVTIVNPTSEDLKYSLSAIGDLFKTIDDGTYGSDQNDITNSKLAKEVKVIAKDSAGNVIAYPKRILDVTADTYSVARTAAAANKGYIIGNKTGTSNVTARFYDAKGEIKIAQGTVTVKGDAIQIASMERDDASKTISLAAGTVIEGWKLMGNLTLKDQYGDEFKNENIIKYDKITSLRYTISDATKVGDKSSVAELTADFDKIKINGKGAFTLTATTANGRSVTTTVVIN</sequence>
<feature type="domain" description="SLH" evidence="2">
    <location>
        <begin position="97"/>
        <end position="160"/>
    </location>
</feature>
<comment type="caution">
    <text evidence="3">The sequence shown here is derived from an EMBL/GenBank/DDBJ whole genome shotgun (WGS) entry which is preliminary data.</text>
</comment>
<keyword evidence="1" id="KW-0732">Signal</keyword>
<feature type="signal peptide" evidence="1">
    <location>
        <begin position="1"/>
        <end position="24"/>
    </location>
</feature>
<feature type="chain" id="PRO_5007847517" description="SLH domain-containing protein" evidence="1">
    <location>
        <begin position="25"/>
        <end position="1025"/>
    </location>
</feature>
<dbReference type="RefSeq" id="WP_063183330.1">
    <property type="nucleotide sequence ID" value="NZ_LQRA01000058.1"/>
</dbReference>
<name>A0A163XHY4_9BACL</name>
<keyword evidence="4" id="KW-1185">Reference proteome</keyword>
<protein>
    <recommendedName>
        <fullName evidence="2">SLH domain-containing protein</fullName>
    </recommendedName>
</protein>
<evidence type="ECO:0000259" key="2">
    <source>
        <dbReference type="PROSITE" id="PS51272"/>
    </source>
</evidence>
<accession>A0A163XHY4</accession>
<dbReference type="AlphaFoldDB" id="A0A163XHY4"/>
<proteinExistence type="predicted"/>
<dbReference type="PROSITE" id="PS51272">
    <property type="entry name" value="SLH"/>
    <property type="match status" value="1"/>
</dbReference>
<organism evidence="3 4">
    <name type="scientific">Paenibacillus elgii</name>
    <dbReference type="NCBI Taxonomy" id="189691"/>
    <lineage>
        <taxon>Bacteria</taxon>
        <taxon>Bacillati</taxon>
        <taxon>Bacillota</taxon>
        <taxon>Bacilli</taxon>
        <taxon>Bacillales</taxon>
        <taxon>Paenibacillaceae</taxon>
        <taxon>Paenibacillus</taxon>
    </lineage>
</organism>
<dbReference type="EMBL" id="LQRA01000058">
    <property type="protein sequence ID" value="KZE77910.1"/>
    <property type="molecule type" value="Genomic_DNA"/>
</dbReference>
<evidence type="ECO:0000313" key="4">
    <source>
        <dbReference type="Proteomes" id="UP000076563"/>
    </source>
</evidence>
<dbReference type="InterPro" id="IPR001119">
    <property type="entry name" value="SLH_dom"/>
</dbReference>
<evidence type="ECO:0000256" key="1">
    <source>
        <dbReference type="SAM" id="SignalP"/>
    </source>
</evidence>
<dbReference type="Pfam" id="PF00395">
    <property type="entry name" value="SLH"/>
    <property type="match status" value="2"/>
</dbReference>
<reference evidence="4" key="1">
    <citation type="submission" date="2016-01" db="EMBL/GenBank/DDBJ databases">
        <title>Draft genome of Chromobacterium sp. F49.</title>
        <authorList>
            <person name="Hong K.W."/>
        </authorList>
    </citation>
    <scope>NUCLEOTIDE SEQUENCE [LARGE SCALE GENOMIC DNA]</scope>
    <source>
        <strain evidence="4">M63</strain>
    </source>
</reference>